<keyword evidence="2" id="KW-1185">Reference proteome</keyword>
<dbReference type="EMBL" id="KV428033">
    <property type="protein sequence ID" value="KZT40433.1"/>
    <property type="molecule type" value="Genomic_DNA"/>
</dbReference>
<name>A0A166F9V3_9AGAM</name>
<dbReference type="Proteomes" id="UP000076798">
    <property type="component" value="Unassembled WGS sequence"/>
</dbReference>
<protein>
    <submittedName>
        <fullName evidence="1">Uncharacterized protein</fullName>
    </submittedName>
</protein>
<evidence type="ECO:0000313" key="2">
    <source>
        <dbReference type="Proteomes" id="UP000076798"/>
    </source>
</evidence>
<dbReference type="AlphaFoldDB" id="A0A166F9V3"/>
<sequence>MVNHRAGGVRQSYHRPRAKLLDKVTQTTLYYLQLWTLVLLCQSNMLRSSGDSYHSYPVSCMMTHHHQAQTR</sequence>
<organism evidence="1 2">
    <name type="scientific">Sistotremastrum suecicum HHB10207 ss-3</name>
    <dbReference type="NCBI Taxonomy" id="1314776"/>
    <lineage>
        <taxon>Eukaryota</taxon>
        <taxon>Fungi</taxon>
        <taxon>Dikarya</taxon>
        <taxon>Basidiomycota</taxon>
        <taxon>Agaricomycotina</taxon>
        <taxon>Agaricomycetes</taxon>
        <taxon>Sistotremastrales</taxon>
        <taxon>Sistotremastraceae</taxon>
        <taxon>Sistotremastrum</taxon>
    </lineage>
</organism>
<evidence type="ECO:0000313" key="1">
    <source>
        <dbReference type="EMBL" id="KZT40433.1"/>
    </source>
</evidence>
<proteinExistence type="predicted"/>
<reference evidence="1 2" key="1">
    <citation type="journal article" date="2016" name="Mol. Biol. Evol.">
        <title>Comparative Genomics of Early-Diverging Mushroom-Forming Fungi Provides Insights into the Origins of Lignocellulose Decay Capabilities.</title>
        <authorList>
            <person name="Nagy L.G."/>
            <person name="Riley R."/>
            <person name="Tritt A."/>
            <person name="Adam C."/>
            <person name="Daum C."/>
            <person name="Floudas D."/>
            <person name="Sun H."/>
            <person name="Yadav J.S."/>
            <person name="Pangilinan J."/>
            <person name="Larsson K.H."/>
            <person name="Matsuura K."/>
            <person name="Barry K."/>
            <person name="Labutti K."/>
            <person name="Kuo R."/>
            <person name="Ohm R.A."/>
            <person name="Bhattacharya S.S."/>
            <person name="Shirouzu T."/>
            <person name="Yoshinaga Y."/>
            <person name="Martin F.M."/>
            <person name="Grigoriev I.V."/>
            <person name="Hibbett D.S."/>
        </authorList>
    </citation>
    <scope>NUCLEOTIDE SEQUENCE [LARGE SCALE GENOMIC DNA]</scope>
    <source>
        <strain evidence="1 2">HHB10207 ss-3</strain>
    </source>
</reference>
<accession>A0A166F9V3</accession>
<gene>
    <name evidence="1" type="ORF">SISSUDRAFT_1044356</name>
</gene>